<dbReference type="Proteomes" id="UP000683925">
    <property type="component" value="Unassembled WGS sequence"/>
</dbReference>
<accession>A0A8S1WN70</accession>
<protein>
    <submittedName>
        <fullName evidence="1">Uncharacterized protein</fullName>
    </submittedName>
</protein>
<evidence type="ECO:0000313" key="2">
    <source>
        <dbReference type="Proteomes" id="UP000683925"/>
    </source>
</evidence>
<name>A0A8S1WN70_PAROT</name>
<keyword evidence="2" id="KW-1185">Reference proteome</keyword>
<sequence>MMSDVYLEMLRSFAQPSFQSYLEQMEGELNDYIDILRIN</sequence>
<proteinExistence type="predicted"/>
<dbReference type="OrthoDB" id="319718at2759"/>
<reference evidence="1" key="1">
    <citation type="submission" date="2021-01" db="EMBL/GenBank/DDBJ databases">
        <authorList>
            <consortium name="Genoscope - CEA"/>
            <person name="William W."/>
        </authorList>
    </citation>
    <scope>NUCLEOTIDE SEQUENCE</scope>
</reference>
<organism evidence="1 2">
    <name type="scientific">Paramecium octaurelia</name>
    <dbReference type="NCBI Taxonomy" id="43137"/>
    <lineage>
        <taxon>Eukaryota</taxon>
        <taxon>Sar</taxon>
        <taxon>Alveolata</taxon>
        <taxon>Ciliophora</taxon>
        <taxon>Intramacronucleata</taxon>
        <taxon>Oligohymenophorea</taxon>
        <taxon>Peniculida</taxon>
        <taxon>Parameciidae</taxon>
        <taxon>Paramecium</taxon>
    </lineage>
</organism>
<gene>
    <name evidence="1" type="ORF">POCTA_138.1.T0960197</name>
</gene>
<evidence type="ECO:0000313" key="1">
    <source>
        <dbReference type="EMBL" id="CAD8190150.1"/>
    </source>
</evidence>
<dbReference type="EMBL" id="CAJJDP010000095">
    <property type="protein sequence ID" value="CAD8190150.1"/>
    <property type="molecule type" value="Genomic_DNA"/>
</dbReference>
<dbReference type="AlphaFoldDB" id="A0A8S1WN70"/>
<comment type="caution">
    <text evidence="1">The sequence shown here is derived from an EMBL/GenBank/DDBJ whole genome shotgun (WGS) entry which is preliminary data.</text>
</comment>